<organism evidence="1">
    <name type="scientific">Proteus mirabilis</name>
    <dbReference type="NCBI Taxonomy" id="584"/>
    <lineage>
        <taxon>Bacteria</taxon>
        <taxon>Pseudomonadati</taxon>
        <taxon>Pseudomonadota</taxon>
        <taxon>Gammaproteobacteria</taxon>
        <taxon>Enterobacterales</taxon>
        <taxon>Morganellaceae</taxon>
        <taxon>Proteus</taxon>
    </lineage>
</organism>
<reference evidence="1" key="1">
    <citation type="submission" date="2021-05" db="EMBL/GenBank/DDBJ databases">
        <title>First report of NDM-5 and VEB-6 producing Proteus mirabilis isolated from blood of a sepsis patient in Kolkata, India.</title>
        <authorList>
            <person name="Halder G."/>
            <person name="Chaudhuri B."/>
            <person name="Dutta S."/>
        </authorList>
    </citation>
    <scope>NUCLEOTIDE SEQUENCE [LARGE SCALE GENOMIC DNA]</scope>
    <source>
        <strain evidence="1">7049</strain>
    </source>
</reference>
<dbReference type="EMBL" id="JADQCH020000001">
    <property type="protein sequence ID" value="MEY2344110.1"/>
    <property type="molecule type" value="Genomic_DNA"/>
</dbReference>
<protein>
    <submittedName>
        <fullName evidence="1">Uncharacterized protein</fullName>
    </submittedName>
</protein>
<name>A0ABD5LU06_PROMI</name>
<sequence length="105" mass="12276">MMVMKILYLLGKEDIQWLENMVDNSYAILVMSITVDDNTPTSLRFMLAKRCKYIADCFANHSLDNIKDSVQRFQPIKRIALLDKFNTILLTKRTTKPIKKPHPFL</sequence>
<evidence type="ECO:0000313" key="1">
    <source>
        <dbReference type="EMBL" id="MEY2344110.1"/>
    </source>
</evidence>
<proteinExistence type="predicted"/>
<comment type="caution">
    <text evidence="1">The sequence shown here is derived from an EMBL/GenBank/DDBJ whole genome shotgun (WGS) entry which is preliminary data.</text>
</comment>
<dbReference type="AlphaFoldDB" id="A0ABD5LU06"/>
<accession>A0ABD5LU06</accession>
<gene>
    <name evidence="1" type="ORF">I3679_008035</name>
</gene>